<dbReference type="GO" id="GO:0048476">
    <property type="term" value="C:Holliday junction resolvase complex"/>
    <property type="evidence" value="ECO:0007669"/>
    <property type="project" value="UniProtKB-UniRule"/>
</dbReference>
<dbReference type="GO" id="GO:0009379">
    <property type="term" value="C:Holliday junction helicase complex"/>
    <property type="evidence" value="ECO:0007669"/>
    <property type="project" value="InterPro"/>
</dbReference>
<dbReference type="GO" id="GO:0006281">
    <property type="term" value="P:DNA repair"/>
    <property type="evidence" value="ECO:0007669"/>
    <property type="project" value="UniProtKB-UniRule"/>
</dbReference>
<feature type="region of interest" description="Domain II" evidence="6">
    <location>
        <begin position="66"/>
        <end position="143"/>
    </location>
</feature>
<dbReference type="InterPro" id="IPR036267">
    <property type="entry name" value="RuvA_C_sf"/>
</dbReference>
<evidence type="ECO:0000313" key="10">
    <source>
        <dbReference type="Proteomes" id="UP000482487"/>
    </source>
</evidence>
<comment type="caution">
    <text evidence="9">The sequence shown here is derived from an EMBL/GenBank/DDBJ whole genome shotgun (WGS) entry which is preliminary data.</text>
</comment>
<sequence length="202" mass="21095">MIGYIEGRVLARRERFAIVLTPGGVGYELELPAPVAASLPAAGGQTALFVHTVVREDALELFGFATLEDRETFRVLISISKLGPRTGLAILSQFSTDELLHIVAAGDAEALVRVPGIGKKSAQRIFIELSYKLEGRAPTAGPAAGTLLPGGVLGDVVAGLTNLGYQEAEARRVAAGVLDDEPDLDVGGALRQALKRLAAAKA</sequence>
<name>A0A7C9NHN8_9BACT</name>
<dbReference type="AlphaFoldDB" id="A0A7C9NHN8"/>
<dbReference type="GO" id="GO:0005737">
    <property type="term" value="C:cytoplasm"/>
    <property type="evidence" value="ECO:0007669"/>
    <property type="project" value="UniProtKB-SubCell"/>
</dbReference>
<evidence type="ECO:0000256" key="5">
    <source>
        <dbReference type="ARBA" id="ARBA00023204"/>
    </source>
</evidence>
<comment type="subcellular location">
    <subcellularLocation>
        <location evidence="6">Cytoplasm</location>
    </subcellularLocation>
</comment>
<reference evidence="9 10" key="1">
    <citation type="submission" date="2020-01" db="EMBL/GenBank/DDBJ databases">
        <title>Genome sequence of Desulfovibrio aerotolerans DSM 16695(T).</title>
        <authorList>
            <person name="Karnachuk O."/>
            <person name="Avakyan M."/>
            <person name="Mardanov A."/>
            <person name="Kadnikov V."/>
            <person name="Ravin N."/>
        </authorList>
    </citation>
    <scope>NUCLEOTIDE SEQUENCE [LARGE SCALE GENOMIC DNA]</scope>
    <source>
        <strain evidence="9 10">DSM 16695</strain>
    </source>
</reference>
<dbReference type="Gene3D" id="2.40.50.140">
    <property type="entry name" value="Nucleic acid-binding proteins"/>
    <property type="match status" value="1"/>
</dbReference>
<evidence type="ECO:0000256" key="2">
    <source>
        <dbReference type="ARBA" id="ARBA00022763"/>
    </source>
</evidence>
<dbReference type="GO" id="GO:0005524">
    <property type="term" value="F:ATP binding"/>
    <property type="evidence" value="ECO:0007669"/>
    <property type="project" value="InterPro"/>
</dbReference>
<comment type="subunit">
    <text evidence="6">Homotetramer. Forms an RuvA(8)-RuvB(12)-Holliday junction (HJ) complex. HJ DNA is sandwiched between 2 RuvA tetramers; dsDNA enters through RuvA and exits via RuvB. An RuvB hexamer assembles on each DNA strand where it exits the tetramer. Each RuvB hexamer is contacted by two RuvA subunits (via domain III) on 2 adjacent RuvB subunits; this complex drives branch migration. In the full resolvosome a probable DNA-RuvA(4)-RuvB(12)-RuvC(2) complex forms which resolves the HJ.</text>
</comment>
<keyword evidence="10" id="KW-1185">Reference proteome</keyword>
<dbReference type="SUPFAM" id="SSF50249">
    <property type="entry name" value="Nucleic acid-binding proteins"/>
    <property type="match status" value="1"/>
</dbReference>
<feature type="domain" description="DNA helicase Holliday junction RuvA type" evidence="7">
    <location>
        <begin position="1"/>
        <end position="63"/>
    </location>
</feature>
<evidence type="ECO:0000259" key="7">
    <source>
        <dbReference type="Pfam" id="PF01330"/>
    </source>
</evidence>
<dbReference type="InterPro" id="IPR012340">
    <property type="entry name" value="NA-bd_OB-fold"/>
</dbReference>
<dbReference type="SUPFAM" id="SSF46929">
    <property type="entry name" value="DNA helicase RuvA subunit, C-terminal domain"/>
    <property type="match status" value="1"/>
</dbReference>
<feature type="domain" description="Holliday junction DNA helicase RuvA C-terminal" evidence="8">
    <location>
        <begin position="152"/>
        <end position="197"/>
    </location>
</feature>
<dbReference type="InterPro" id="IPR010994">
    <property type="entry name" value="RuvA_2-like"/>
</dbReference>
<dbReference type="InterPro" id="IPR011114">
    <property type="entry name" value="RuvA_C"/>
</dbReference>
<dbReference type="RefSeq" id="WP_160958218.1">
    <property type="nucleotide sequence ID" value="NZ_WVUD01000002.1"/>
</dbReference>
<dbReference type="GO" id="GO:0000400">
    <property type="term" value="F:four-way junction DNA binding"/>
    <property type="evidence" value="ECO:0007669"/>
    <property type="project" value="UniProtKB-UniRule"/>
</dbReference>
<dbReference type="EMBL" id="WVUD01000002">
    <property type="protein sequence ID" value="MYL81896.1"/>
    <property type="molecule type" value="Genomic_DNA"/>
</dbReference>
<evidence type="ECO:0000256" key="6">
    <source>
        <dbReference type="HAMAP-Rule" id="MF_00031"/>
    </source>
</evidence>
<dbReference type="GO" id="GO:0006310">
    <property type="term" value="P:DNA recombination"/>
    <property type="evidence" value="ECO:0007669"/>
    <property type="project" value="UniProtKB-UniRule"/>
</dbReference>
<keyword evidence="5 6" id="KW-0234">DNA repair</keyword>
<proteinExistence type="inferred from homology"/>
<comment type="domain">
    <text evidence="6">Has three domains with a flexible linker between the domains II and III and assumes an 'L' shape. Domain III is highly mobile and contacts RuvB.</text>
</comment>
<dbReference type="Proteomes" id="UP000482487">
    <property type="component" value="Unassembled WGS sequence"/>
</dbReference>
<keyword evidence="4 6" id="KW-0233">DNA recombination</keyword>
<gene>
    <name evidence="6 9" type="primary">ruvA</name>
    <name evidence="9" type="ORF">GTA51_01935</name>
</gene>
<keyword evidence="2 6" id="KW-0227">DNA damage</keyword>
<dbReference type="Gene3D" id="1.10.150.20">
    <property type="entry name" value="5' to 3' exonuclease, C-terminal subdomain"/>
    <property type="match status" value="1"/>
</dbReference>
<keyword evidence="3 6" id="KW-0238">DNA-binding</keyword>
<dbReference type="InterPro" id="IPR013849">
    <property type="entry name" value="DNA_helicase_Holl-junc_RuvA_I"/>
</dbReference>
<accession>A0A7C9NHN8</accession>
<evidence type="ECO:0000256" key="3">
    <source>
        <dbReference type="ARBA" id="ARBA00023125"/>
    </source>
</evidence>
<protein>
    <recommendedName>
        <fullName evidence="6">Holliday junction branch migration complex subunit RuvA</fullName>
    </recommendedName>
</protein>
<dbReference type="InterPro" id="IPR000085">
    <property type="entry name" value="RuvA"/>
</dbReference>
<organism evidence="9 10">
    <name type="scientific">Solidesulfovibrio aerotolerans</name>
    <dbReference type="NCBI Taxonomy" id="295255"/>
    <lineage>
        <taxon>Bacteria</taxon>
        <taxon>Pseudomonadati</taxon>
        <taxon>Thermodesulfobacteriota</taxon>
        <taxon>Desulfovibrionia</taxon>
        <taxon>Desulfovibrionales</taxon>
        <taxon>Desulfovibrionaceae</taxon>
        <taxon>Solidesulfovibrio</taxon>
    </lineage>
</organism>
<dbReference type="Pfam" id="PF07499">
    <property type="entry name" value="RuvA_C"/>
    <property type="match status" value="1"/>
</dbReference>
<feature type="region of interest" description="Domain III" evidence="6">
    <location>
        <begin position="152"/>
        <end position="202"/>
    </location>
</feature>
<dbReference type="GO" id="GO:0009378">
    <property type="term" value="F:four-way junction helicase activity"/>
    <property type="evidence" value="ECO:0007669"/>
    <property type="project" value="InterPro"/>
</dbReference>
<dbReference type="Gene3D" id="1.10.8.10">
    <property type="entry name" value="DNA helicase RuvA subunit, C-terminal domain"/>
    <property type="match status" value="1"/>
</dbReference>
<evidence type="ECO:0000256" key="1">
    <source>
        <dbReference type="ARBA" id="ARBA00022490"/>
    </source>
</evidence>
<dbReference type="CDD" id="cd14332">
    <property type="entry name" value="UBA_RuvA_C"/>
    <property type="match status" value="1"/>
</dbReference>
<keyword evidence="1 6" id="KW-0963">Cytoplasm</keyword>
<dbReference type="HAMAP" id="MF_00031">
    <property type="entry name" value="DNA_HJ_migration_RuvA"/>
    <property type="match status" value="1"/>
</dbReference>
<dbReference type="OrthoDB" id="5293449at2"/>
<evidence type="ECO:0000313" key="9">
    <source>
        <dbReference type="EMBL" id="MYL81896.1"/>
    </source>
</evidence>
<dbReference type="Pfam" id="PF14520">
    <property type="entry name" value="HHH_5"/>
    <property type="match status" value="1"/>
</dbReference>
<dbReference type="Pfam" id="PF01330">
    <property type="entry name" value="RuvA_N"/>
    <property type="match status" value="1"/>
</dbReference>
<comment type="caution">
    <text evidence="6">Lacks conserved residue(s) required for the propagation of feature annotation.</text>
</comment>
<evidence type="ECO:0000259" key="8">
    <source>
        <dbReference type="Pfam" id="PF07499"/>
    </source>
</evidence>
<comment type="function">
    <text evidence="6">The RuvA-RuvB-RuvC complex processes Holliday junction (HJ) DNA during genetic recombination and DNA repair, while the RuvA-RuvB complex plays an important role in the rescue of blocked DNA replication forks via replication fork reversal (RFR). RuvA specifically binds to HJ cruciform DNA, conferring on it an open structure. The RuvB hexamer acts as an ATP-dependent pump, pulling dsDNA into and through the RuvAB complex. HJ branch migration allows RuvC to scan DNA until it finds its consensus sequence, where it cleaves and resolves the cruciform DNA.</text>
</comment>
<evidence type="ECO:0000256" key="4">
    <source>
        <dbReference type="ARBA" id="ARBA00023172"/>
    </source>
</evidence>
<dbReference type="SUPFAM" id="SSF47781">
    <property type="entry name" value="RuvA domain 2-like"/>
    <property type="match status" value="1"/>
</dbReference>
<comment type="similarity">
    <text evidence="6">Belongs to the RuvA family.</text>
</comment>
<dbReference type="NCBIfam" id="TIGR00084">
    <property type="entry name" value="ruvA"/>
    <property type="match status" value="1"/>
</dbReference>